<sequence length="265" mass="29118">MRPHPYTPAPAPPPQVLFHSSSTYLQNEHPASDRHLRRSRSLDFNADYDDDISSSSSSGGDFGTPHGDLEPDTTRLLQPPPRCKHRLPHQSVRIQGQLANVRSVSTASLQRVTSALSSSGLPSPYTRSDTGVGVGSYSSDFGSNVGTARTQRSQSSTARKADRRSRRSLATDHGRNHDVMARERDTQLRAYGIGGAGNIRRVTDVIGTSTRPSSSFNSLFSRSSSAPNSPRTTQHTSDWRRWNLGDYFSRLNNRKGKSKASKINI</sequence>
<dbReference type="EMBL" id="JAPCWZ010000001">
    <property type="protein sequence ID" value="KAK8879730.1"/>
    <property type="molecule type" value="Genomic_DNA"/>
</dbReference>
<feature type="region of interest" description="Disordered" evidence="1">
    <location>
        <begin position="138"/>
        <end position="177"/>
    </location>
</feature>
<reference evidence="2 3" key="1">
    <citation type="journal article" date="2024" name="IMA Fungus">
        <title>Apiospora arundinis, a panoply of carbohydrate-active enzymes and secondary metabolites.</title>
        <authorList>
            <person name="Sorensen T."/>
            <person name="Petersen C."/>
            <person name="Muurmann A.T."/>
            <person name="Christiansen J.V."/>
            <person name="Brundto M.L."/>
            <person name="Overgaard C.K."/>
            <person name="Boysen A.T."/>
            <person name="Wollenberg R.D."/>
            <person name="Larsen T.O."/>
            <person name="Sorensen J.L."/>
            <person name="Nielsen K.L."/>
            <person name="Sondergaard T.E."/>
        </authorList>
    </citation>
    <scope>NUCLEOTIDE SEQUENCE [LARGE SCALE GENOMIC DNA]</scope>
    <source>
        <strain evidence="2 3">AAU 773</strain>
    </source>
</reference>
<dbReference type="Proteomes" id="UP001390339">
    <property type="component" value="Unassembled WGS sequence"/>
</dbReference>
<comment type="caution">
    <text evidence="2">The sequence shown here is derived from an EMBL/GenBank/DDBJ whole genome shotgun (WGS) entry which is preliminary data.</text>
</comment>
<keyword evidence="3" id="KW-1185">Reference proteome</keyword>
<feature type="region of interest" description="Disordered" evidence="1">
    <location>
        <begin position="1"/>
        <end position="86"/>
    </location>
</feature>
<accession>A0ABR2JLR7</accession>
<feature type="compositionally biased region" description="Pro residues" evidence="1">
    <location>
        <begin position="1"/>
        <end position="15"/>
    </location>
</feature>
<proteinExistence type="predicted"/>
<feature type="region of interest" description="Disordered" evidence="1">
    <location>
        <begin position="210"/>
        <end position="237"/>
    </location>
</feature>
<name>A0ABR2JLR7_9PEZI</name>
<evidence type="ECO:0000313" key="3">
    <source>
        <dbReference type="Proteomes" id="UP001390339"/>
    </source>
</evidence>
<feature type="compositionally biased region" description="Low complexity" evidence="1">
    <location>
        <begin position="210"/>
        <end position="233"/>
    </location>
</feature>
<evidence type="ECO:0000256" key="1">
    <source>
        <dbReference type="SAM" id="MobiDB-lite"/>
    </source>
</evidence>
<evidence type="ECO:0000313" key="2">
    <source>
        <dbReference type="EMBL" id="KAK8879730.1"/>
    </source>
</evidence>
<feature type="compositionally biased region" description="Polar residues" evidence="1">
    <location>
        <begin position="138"/>
        <end position="158"/>
    </location>
</feature>
<organism evidence="2 3">
    <name type="scientific">Apiospora arundinis</name>
    <dbReference type="NCBI Taxonomy" id="335852"/>
    <lineage>
        <taxon>Eukaryota</taxon>
        <taxon>Fungi</taxon>
        <taxon>Dikarya</taxon>
        <taxon>Ascomycota</taxon>
        <taxon>Pezizomycotina</taxon>
        <taxon>Sordariomycetes</taxon>
        <taxon>Xylariomycetidae</taxon>
        <taxon>Amphisphaeriales</taxon>
        <taxon>Apiosporaceae</taxon>
        <taxon>Apiospora</taxon>
    </lineage>
</organism>
<protein>
    <submittedName>
        <fullName evidence="2">Uncharacterized protein</fullName>
    </submittedName>
</protein>
<gene>
    <name evidence="2" type="ORF">PGQ11_001024</name>
</gene>